<dbReference type="InterPro" id="IPR006204">
    <property type="entry name" value="GHMP_kinase_N_dom"/>
</dbReference>
<dbReference type="SUPFAM" id="SSF55060">
    <property type="entry name" value="GHMP Kinase, C-terminal domain"/>
    <property type="match status" value="1"/>
</dbReference>
<dbReference type="PIRSF" id="PIRSF000676">
    <property type="entry name" value="Homoser_kin"/>
    <property type="match status" value="1"/>
</dbReference>
<dbReference type="Pfam" id="PF08544">
    <property type="entry name" value="GHMP_kinases_C"/>
    <property type="match status" value="1"/>
</dbReference>
<reference evidence="16 17" key="1">
    <citation type="journal article" date="2016" name="Gut Pathog.">
        <title>Whole genome sequencing of "Faecalibaculum rodentium" ALO17, isolated from C57BL/6J laboratory mouse feces.</title>
        <authorList>
            <person name="Lim S."/>
            <person name="Chang D.H."/>
            <person name="Ahn S."/>
            <person name="Kim B.C."/>
        </authorList>
    </citation>
    <scope>NUCLEOTIDE SEQUENCE [LARGE SCALE GENOMIC DNA]</scope>
    <source>
        <strain evidence="16 17">Alo17</strain>
    </source>
</reference>
<dbReference type="Gene3D" id="3.30.70.890">
    <property type="entry name" value="GHMP kinase, C-terminal domain"/>
    <property type="match status" value="1"/>
</dbReference>
<dbReference type="GO" id="GO:0005737">
    <property type="term" value="C:cytoplasm"/>
    <property type="evidence" value="ECO:0007669"/>
    <property type="project" value="UniProtKB-SubCell"/>
</dbReference>
<dbReference type="InterPro" id="IPR036554">
    <property type="entry name" value="GHMP_kinase_C_sf"/>
</dbReference>
<keyword evidence="7 13" id="KW-0791">Threonine biosynthesis</keyword>
<comment type="similarity">
    <text evidence="2 13">Belongs to the GHMP kinase family. Homoserine kinase subfamily.</text>
</comment>
<gene>
    <name evidence="13" type="primary">thrB</name>
    <name evidence="16" type="ORF">AALO17_17510</name>
</gene>
<dbReference type="InterPro" id="IPR014721">
    <property type="entry name" value="Ribsml_uS5_D2-typ_fold_subgr"/>
</dbReference>
<evidence type="ECO:0000256" key="7">
    <source>
        <dbReference type="ARBA" id="ARBA00022697"/>
    </source>
</evidence>
<evidence type="ECO:0000256" key="1">
    <source>
        <dbReference type="ARBA" id="ARBA00005015"/>
    </source>
</evidence>
<evidence type="ECO:0000256" key="11">
    <source>
        <dbReference type="ARBA" id="ARBA00049375"/>
    </source>
</evidence>
<dbReference type="EMBL" id="CP011391">
    <property type="protein sequence ID" value="AMK54885.1"/>
    <property type="molecule type" value="Genomic_DNA"/>
</dbReference>
<dbReference type="OrthoDB" id="9769912at2"/>
<keyword evidence="17" id="KW-1185">Reference proteome</keyword>
<evidence type="ECO:0000256" key="8">
    <source>
        <dbReference type="ARBA" id="ARBA00022741"/>
    </source>
</evidence>
<feature type="domain" description="GHMP kinase C-terminal" evidence="15">
    <location>
        <begin position="196"/>
        <end position="266"/>
    </location>
</feature>
<accession>A0A140DW58</accession>
<comment type="catalytic activity">
    <reaction evidence="11 13">
        <text>L-homoserine + ATP = O-phospho-L-homoserine + ADP + H(+)</text>
        <dbReference type="Rhea" id="RHEA:13985"/>
        <dbReference type="ChEBI" id="CHEBI:15378"/>
        <dbReference type="ChEBI" id="CHEBI:30616"/>
        <dbReference type="ChEBI" id="CHEBI:57476"/>
        <dbReference type="ChEBI" id="CHEBI:57590"/>
        <dbReference type="ChEBI" id="CHEBI:456216"/>
        <dbReference type="EC" id="2.7.1.39"/>
    </reaction>
</comment>
<evidence type="ECO:0000256" key="9">
    <source>
        <dbReference type="ARBA" id="ARBA00022777"/>
    </source>
</evidence>
<sequence length="289" mass="31213">MIRISVPATSANCSVGFDTMGLALDWRGMFLFEQADSLRITGCPEAYAGEDNLIWKAYLTGCEAGGFSPDPLHIHIESDIPFARGLGSSATCIVAGLAAAWEVHGQPAPRHEILALAAGMEGHPDNVAPAIFGNLCTTVMDRDQAVMCATDMSLWHALAIVPENEVSTAEARKVLPATVSLKEAALQAGRAALFVQGLERGDQQLVCAACQDVLHEPWRKALIPQYSRLKDACEANAVPLWISGSGSTMLAISRDRSQLESMQAWVRKEMGLDSRLTNPDREGLQIFHE</sequence>
<evidence type="ECO:0000259" key="14">
    <source>
        <dbReference type="Pfam" id="PF00288"/>
    </source>
</evidence>
<dbReference type="HAMAP" id="MF_00384">
    <property type="entry name" value="Homoser_kinase"/>
    <property type="match status" value="1"/>
</dbReference>
<comment type="function">
    <text evidence="12 13">Catalyzes the ATP-dependent phosphorylation of L-homoserine to L-homoserine phosphate.</text>
</comment>
<protein>
    <recommendedName>
        <fullName evidence="4 13">Homoserine kinase</fullName>
        <shortName evidence="13">HK</shortName>
        <shortName evidence="13">HSK</shortName>
        <ecNumber evidence="3 13">2.7.1.39</ecNumber>
    </recommendedName>
</protein>
<proteinExistence type="inferred from homology"/>
<evidence type="ECO:0000256" key="6">
    <source>
        <dbReference type="ARBA" id="ARBA00022679"/>
    </source>
</evidence>
<dbReference type="GeneID" id="78478407"/>
<keyword evidence="9 13" id="KW-0418">Kinase</keyword>
<dbReference type="InterPro" id="IPR006203">
    <property type="entry name" value="GHMP_knse_ATP-bd_CS"/>
</dbReference>
<dbReference type="SUPFAM" id="SSF54211">
    <property type="entry name" value="Ribosomal protein S5 domain 2-like"/>
    <property type="match status" value="1"/>
</dbReference>
<dbReference type="GO" id="GO:0005524">
    <property type="term" value="F:ATP binding"/>
    <property type="evidence" value="ECO:0007669"/>
    <property type="project" value="UniProtKB-UniRule"/>
</dbReference>
<evidence type="ECO:0000256" key="2">
    <source>
        <dbReference type="ARBA" id="ARBA00007370"/>
    </source>
</evidence>
<evidence type="ECO:0000256" key="13">
    <source>
        <dbReference type="HAMAP-Rule" id="MF_00384"/>
    </source>
</evidence>
<dbReference type="PANTHER" id="PTHR20861:SF1">
    <property type="entry name" value="HOMOSERINE KINASE"/>
    <property type="match status" value="1"/>
</dbReference>
<dbReference type="Pfam" id="PF00288">
    <property type="entry name" value="GHMP_kinases_N"/>
    <property type="match status" value="1"/>
</dbReference>
<dbReference type="PROSITE" id="PS00627">
    <property type="entry name" value="GHMP_KINASES_ATP"/>
    <property type="match status" value="1"/>
</dbReference>
<dbReference type="AlphaFoldDB" id="A0A140DW58"/>
<dbReference type="GO" id="GO:0004413">
    <property type="term" value="F:homoserine kinase activity"/>
    <property type="evidence" value="ECO:0007669"/>
    <property type="project" value="UniProtKB-UniRule"/>
</dbReference>
<dbReference type="UniPathway" id="UPA00050">
    <property type="reaction ID" value="UER00064"/>
</dbReference>
<feature type="binding site" evidence="13">
    <location>
        <begin position="81"/>
        <end position="91"/>
    </location>
    <ligand>
        <name>ATP</name>
        <dbReference type="ChEBI" id="CHEBI:30616"/>
    </ligand>
</feature>
<dbReference type="InterPro" id="IPR000870">
    <property type="entry name" value="Homoserine_kinase"/>
</dbReference>
<evidence type="ECO:0000256" key="12">
    <source>
        <dbReference type="ARBA" id="ARBA00049954"/>
    </source>
</evidence>
<keyword evidence="13" id="KW-0963">Cytoplasm</keyword>
<evidence type="ECO:0000313" key="17">
    <source>
        <dbReference type="Proteomes" id="UP000069771"/>
    </source>
</evidence>
<dbReference type="EC" id="2.7.1.39" evidence="3 13"/>
<dbReference type="InterPro" id="IPR013750">
    <property type="entry name" value="GHMP_kinase_C_dom"/>
</dbReference>
<evidence type="ECO:0000256" key="4">
    <source>
        <dbReference type="ARBA" id="ARBA00017858"/>
    </source>
</evidence>
<dbReference type="STRING" id="1702221.AALO17_17510"/>
<dbReference type="KEGG" id="fro:AALO17_17510"/>
<name>A0A140DW58_9FIRM</name>
<evidence type="ECO:0000313" key="16">
    <source>
        <dbReference type="EMBL" id="AMK54885.1"/>
    </source>
</evidence>
<dbReference type="Proteomes" id="UP000069771">
    <property type="component" value="Chromosome"/>
</dbReference>
<evidence type="ECO:0000256" key="3">
    <source>
        <dbReference type="ARBA" id="ARBA00012078"/>
    </source>
</evidence>
<organism evidence="16 17">
    <name type="scientific">Faecalibaculum rodentium</name>
    <dbReference type="NCBI Taxonomy" id="1702221"/>
    <lineage>
        <taxon>Bacteria</taxon>
        <taxon>Bacillati</taxon>
        <taxon>Bacillota</taxon>
        <taxon>Erysipelotrichia</taxon>
        <taxon>Erysipelotrichales</taxon>
        <taxon>Erysipelotrichaceae</taxon>
        <taxon>Faecalibaculum</taxon>
    </lineage>
</organism>
<dbReference type="PATRIC" id="fig|1702221.3.peg.1707"/>
<dbReference type="Gene3D" id="3.30.230.10">
    <property type="match status" value="1"/>
</dbReference>
<keyword evidence="8 13" id="KW-0547">Nucleotide-binding</keyword>
<dbReference type="GO" id="GO:0009088">
    <property type="term" value="P:threonine biosynthetic process"/>
    <property type="evidence" value="ECO:0007669"/>
    <property type="project" value="UniProtKB-UniRule"/>
</dbReference>
<dbReference type="RefSeq" id="WP_067557870.1">
    <property type="nucleotide sequence ID" value="NZ_CANSHE010000022.1"/>
</dbReference>
<dbReference type="PANTHER" id="PTHR20861">
    <property type="entry name" value="HOMOSERINE/4-DIPHOSPHOCYTIDYL-2-C-METHYL-D-ERYTHRITOL KINASE"/>
    <property type="match status" value="1"/>
</dbReference>
<comment type="pathway">
    <text evidence="1 13">Amino-acid biosynthesis; L-threonine biosynthesis; L-threonine from L-aspartate: step 4/5.</text>
</comment>
<dbReference type="PRINTS" id="PR00958">
    <property type="entry name" value="HOMSERKINASE"/>
</dbReference>
<keyword evidence="5 13" id="KW-0028">Amino-acid biosynthesis</keyword>
<feature type="domain" description="GHMP kinase N-terminal" evidence="14">
    <location>
        <begin position="52"/>
        <end position="133"/>
    </location>
</feature>
<evidence type="ECO:0000259" key="15">
    <source>
        <dbReference type="Pfam" id="PF08544"/>
    </source>
</evidence>
<evidence type="ECO:0000256" key="5">
    <source>
        <dbReference type="ARBA" id="ARBA00022605"/>
    </source>
</evidence>
<keyword evidence="6 13" id="KW-0808">Transferase</keyword>
<evidence type="ECO:0000256" key="10">
    <source>
        <dbReference type="ARBA" id="ARBA00022840"/>
    </source>
</evidence>
<dbReference type="NCBIfam" id="TIGR00191">
    <property type="entry name" value="thrB"/>
    <property type="match status" value="1"/>
</dbReference>
<dbReference type="InterPro" id="IPR020568">
    <property type="entry name" value="Ribosomal_Su5_D2-typ_SF"/>
</dbReference>
<comment type="subcellular location">
    <subcellularLocation>
        <location evidence="13">Cytoplasm</location>
    </subcellularLocation>
</comment>
<keyword evidence="10 13" id="KW-0067">ATP-binding</keyword>